<dbReference type="EMBL" id="JAPJZH010000008">
    <property type="protein sequence ID" value="MDA4846579.1"/>
    <property type="molecule type" value="Genomic_DNA"/>
</dbReference>
<evidence type="ECO:0000256" key="4">
    <source>
        <dbReference type="PROSITE-ProRule" id="PRU00473"/>
    </source>
</evidence>
<dbReference type="InterPro" id="IPR006665">
    <property type="entry name" value="OmpA-like"/>
</dbReference>
<dbReference type="PROSITE" id="PS51123">
    <property type="entry name" value="OMPA_2"/>
    <property type="match status" value="1"/>
</dbReference>
<dbReference type="Proteomes" id="UP001148313">
    <property type="component" value="Unassembled WGS sequence"/>
</dbReference>
<dbReference type="InterPro" id="IPR006664">
    <property type="entry name" value="OMP_bac"/>
</dbReference>
<dbReference type="RefSeq" id="WP_271090347.1">
    <property type="nucleotide sequence ID" value="NZ_JAPJZH010000008.1"/>
</dbReference>
<feature type="domain" description="OmpA-like" evidence="6">
    <location>
        <begin position="52"/>
        <end position="169"/>
    </location>
</feature>
<comment type="caution">
    <text evidence="7">The sequence shown here is derived from an EMBL/GenBank/DDBJ whole genome shotgun (WGS) entry which is preliminary data.</text>
</comment>
<dbReference type="PANTHER" id="PTHR30329:SF21">
    <property type="entry name" value="LIPOPROTEIN YIAD-RELATED"/>
    <property type="match status" value="1"/>
</dbReference>
<organism evidence="7 8">
    <name type="scientific">Hoeflea poritis</name>
    <dbReference type="NCBI Taxonomy" id="2993659"/>
    <lineage>
        <taxon>Bacteria</taxon>
        <taxon>Pseudomonadati</taxon>
        <taxon>Pseudomonadota</taxon>
        <taxon>Alphaproteobacteria</taxon>
        <taxon>Hyphomicrobiales</taxon>
        <taxon>Rhizobiaceae</taxon>
        <taxon>Hoeflea</taxon>
    </lineage>
</organism>
<dbReference type="CDD" id="cd07185">
    <property type="entry name" value="OmpA_C-like"/>
    <property type="match status" value="1"/>
</dbReference>
<evidence type="ECO:0000256" key="3">
    <source>
        <dbReference type="ARBA" id="ARBA00023237"/>
    </source>
</evidence>
<evidence type="ECO:0000256" key="2">
    <source>
        <dbReference type="ARBA" id="ARBA00023136"/>
    </source>
</evidence>
<dbReference type="PROSITE" id="PS51257">
    <property type="entry name" value="PROKAR_LIPOPROTEIN"/>
    <property type="match status" value="1"/>
</dbReference>
<evidence type="ECO:0000256" key="1">
    <source>
        <dbReference type="ARBA" id="ARBA00004442"/>
    </source>
</evidence>
<name>A0ABT4VPN2_9HYPH</name>
<dbReference type="PANTHER" id="PTHR30329">
    <property type="entry name" value="STATOR ELEMENT OF FLAGELLAR MOTOR COMPLEX"/>
    <property type="match status" value="1"/>
</dbReference>
<dbReference type="Pfam" id="PF00691">
    <property type="entry name" value="OmpA"/>
    <property type="match status" value="1"/>
</dbReference>
<dbReference type="InterPro" id="IPR050330">
    <property type="entry name" value="Bact_OuterMem_StrucFunc"/>
</dbReference>
<feature type="signal peptide" evidence="5">
    <location>
        <begin position="1"/>
        <end position="21"/>
    </location>
</feature>
<feature type="chain" id="PRO_5046311793" evidence="5">
    <location>
        <begin position="22"/>
        <end position="181"/>
    </location>
</feature>
<sequence>MKSILHLVAIIALLLSGVALSGCNAARALGDPNSGQTDDAAVGFASIKSGSEENFIMTAGRRVYFTSGSAELDDVARETLDLQAAWLNSHRNWLVKLQGFSDDPGSGEANIKLSDRRAKAVMDYLASKGVSPQRMWAKGYGKERLVRNCPEISCKAQNRRVVVNLREEFDAAAPQYRGNQS</sequence>
<dbReference type="PRINTS" id="PR01021">
    <property type="entry name" value="OMPADOMAIN"/>
</dbReference>
<evidence type="ECO:0000313" key="8">
    <source>
        <dbReference type="Proteomes" id="UP001148313"/>
    </source>
</evidence>
<keyword evidence="5" id="KW-0732">Signal</keyword>
<proteinExistence type="predicted"/>
<reference evidence="7" key="1">
    <citation type="submission" date="2022-11" db="EMBL/GenBank/DDBJ databases">
        <title>Hoeflea poritis sp. nov., isolated from scleractinian coral Porites lutea.</title>
        <authorList>
            <person name="Zhang G."/>
            <person name="Wei Q."/>
            <person name="Cai L."/>
        </authorList>
    </citation>
    <scope>NUCLEOTIDE SEQUENCE</scope>
    <source>
        <strain evidence="7">E7-10</strain>
    </source>
</reference>
<evidence type="ECO:0000256" key="5">
    <source>
        <dbReference type="SAM" id="SignalP"/>
    </source>
</evidence>
<dbReference type="Gene3D" id="3.30.1330.60">
    <property type="entry name" value="OmpA-like domain"/>
    <property type="match status" value="1"/>
</dbReference>
<evidence type="ECO:0000313" key="7">
    <source>
        <dbReference type="EMBL" id="MDA4846579.1"/>
    </source>
</evidence>
<accession>A0ABT4VPN2</accession>
<dbReference type="SUPFAM" id="SSF103088">
    <property type="entry name" value="OmpA-like"/>
    <property type="match status" value="1"/>
</dbReference>
<keyword evidence="8" id="KW-1185">Reference proteome</keyword>
<evidence type="ECO:0000259" key="6">
    <source>
        <dbReference type="PROSITE" id="PS51123"/>
    </source>
</evidence>
<protein>
    <submittedName>
        <fullName evidence="7">OmpA family protein</fullName>
    </submittedName>
</protein>
<keyword evidence="3" id="KW-0998">Cell outer membrane</keyword>
<keyword evidence="2 4" id="KW-0472">Membrane</keyword>
<comment type="subcellular location">
    <subcellularLocation>
        <location evidence="1">Cell outer membrane</location>
    </subcellularLocation>
</comment>
<dbReference type="InterPro" id="IPR036737">
    <property type="entry name" value="OmpA-like_sf"/>
</dbReference>
<gene>
    <name evidence="7" type="ORF">OOZ53_14540</name>
</gene>